<evidence type="ECO:0000256" key="1">
    <source>
        <dbReference type="ARBA" id="ARBA00006471"/>
    </source>
</evidence>
<keyword evidence="3" id="KW-0687">Ribonucleoprotein</keyword>
<dbReference type="OrthoDB" id="409928at2759"/>
<dbReference type="PANTHER" id="PTHR11758">
    <property type="entry name" value="40S RIBOSOMAL PROTEIN S15A"/>
    <property type="match status" value="1"/>
</dbReference>
<name>A0A1Y2EFC5_9PEZI</name>
<proteinExistence type="inferred from homology"/>
<dbReference type="EMBL" id="MCFJ01000002">
    <property type="protein sequence ID" value="ORY70259.1"/>
    <property type="molecule type" value="Genomic_DNA"/>
</dbReference>
<dbReference type="Gene3D" id="3.30.1370.30">
    <property type="match status" value="1"/>
</dbReference>
<dbReference type="GO" id="GO:0003735">
    <property type="term" value="F:structural constituent of ribosome"/>
    <property type="evidence" value="ECO:0007669"/>
    <property type="project" value="EnsemblFungi"/>
</dbReference>
<dbReference type="RefSeq" id="XP_040720209.1">
    <property type="nucleotide sequence ID" value="XM_040859447.1"/>
</dbReference>
<dbReference type="GO" id="GO:0005763">
    <property type="term" value="C:mitochondrial small ribosomal subunit"/>
    <property type="evidence" value="ECO:0007669"/>
    <property type="project" value="EnsemblFungi"/>
</dbReference>
<dbReference type="Proteomes" id="UP000193689">
    <property type="component" value="Unassembled WGS sequence"/>
</dbReference>
<evidence type="ECO:0000313" key="4">
    <source>
        <dbReference type="EMBL" id="ORY70259.1"/>
    </source>
</evidence>
<dbReference type="InterPro" id="IPR035987">
    <property type="entry name" value="Ribosomal_uS8_sf"/>
</dbReference>
<keyword evidence="2 4" id="KW-0689">Ribosomal protein</keyword>
<evidence type="ECO:0000313" key="5">
    <source>
        <dbReference type="Proteomes" id="UP000193689"/>
    </source>
</evidence>
<dbReference type="Gene3D" id="3.30.1490.10">
    <property type="match status" value="1"/>
</dbReference>
<dbReference type="GO" id="GO:0006412">
    <property type="term" value="P:translation"/>
    <property type="evidence" value="ECO:0007669"/>
    <property type="project" value="InterPro"/>
</dbReference>
<comment type="similarity">
    <text evidence="1">Belongs to the universal ribosomal protein uS8 family.</text>
</comment>
<keyword evidence="5" id="KW-1185">Reference proteome</keyword>
<gene>
    <name evidence="4" type="ORF">BCR38DRAFT_421564</name>
</gene>
<dbReference type="FunFam" id="3.30.1370.30:FF:000006">
    <property type="entry name" value="40S ribosomal protein S8"/>
    <property type="match status" value="1"/>
</dbReference>
<dbReference type="InParanoid" id="A0A1Y2EFC5"/>
<dbReference type="InterPro" id="IPR000630">
    <property type="entry name" value="Ribosomal_uS8"/>
</dbReference>
<comment type="caution">
    <text evidence="4">The sequence shown here is derived from an EMBL/GenBank/DDBJ whole genome shotgun (WGS) entry which is preliminary data.</text>
</comment>
<evidence type="ECO:0000256" key="3">
    <source>
        <dbReference type="ARBA" id="ARBA00023274"/>
    </source>
</evidence>
<dbReference type="STRING" id="1141098.A0A1Y2EFC5"/>
<dbReference type="SUPFAM" id="SSF56047">
    <property type="entry name" value="Ribosomal protein S8"/>
    <property type="match status" value="1"/>
</dbReference>
<organism evidence="4 5">
    <name type="scientific">Pseudomassariella vexata</name>
    <dbReference type="NCBI Taxonomy" id="1141098"/>
    <lineage>
        <taxon>Eukaryota</taxon>
        <taxon>Fungi</taxon>
        <taxon>Dikarya</taxon>
        <taxon>Ascomycota</taxon>
        <taxon>Pezizomycotina</taxon>
        <taxon>Sordariomycetes</taxon>
        <taxon>Xylariomycetidae</taxon>
        <taxon>Amphisphaeriales</taxon>
        <taxon>Pseudomassariaceae</taxon>
        <taxon>Pseudomassariella</taxon>
    </lineage>
</organism>
<dbReference type="FunCoup" id="A0A1Y2EFC5">
    <property type="interactions" value="76"/>
</dbReference>
<dbReference type="GeneID" id="63775659"/>
<dbReference type="Pfam" id="PF00410">
    <property type="entry name" value="Ribosomal_S8"/>
    <property type="match status" value="1"/>
</dbReference>
<dbReference type="AlphaFoldDB" id="A0A1Y2EFC5"/>
<accession>A0A1Y2EFC5</accession>
<evidence type="ECO:0000256" key="2">
    <source>
        <dbReference type="ARBA" id="ARBA00022980"/>
    </source>
</evidence>
<reference evidence="4 5" key="1">
    <citation type="submission" date="2016-07" db="EMBL/GenBank/DDBJ databases">
        <title>Pervasive Adenine N6-methylation of Active Genes in Fungi.</title>
        <authorList>
            <consortium name="DOE Joint Genome Institute"/>
            <person name="Mondo S.J."/>
            <person name="Dannebaum R.O."/>
            <person name="Kuo R.C."/>
            <person name="Labutti K."/>
            <person name="Haridas S."/>
            <person name="Kuo A."/>
            <person name="Salamov A."/>
            <person name="Ahrendt S.R."/>
            <person name="Lipzen A."/>
            <person name="Sullivan W."/>
            <person name="Andreopoulos W.B."/>
            <person name="Clum A."/>
            <person name="Lindquist E."/>
            <person name="Daum C."/>
            <person name="Ramamoorthy G.K."/>
            <person name="Gryganskyi A."/>
            <person name="Culley D."/>
            <person name="Magnuson J.K."/>
            <person name="James T.Y."/>
            <person name="O'Malley M.A."/>
            <person name="Stajich J.E."/>
            <person name="Spatafora J.W."/>
            <person name="Visel A."/>
            <person name="Grigoriev I.V."/>
        </authorList>
    </citation>
    <scope>NUCLEOTIDE SEQUENCE [LARGE SCALE GENOMIC DNA]</scope>
    <source>
        <strain evidence="4 5">CBS 129021</strain>
    </source>
</reference>
<sequence>MPHQSIAHICSHMQNASRARLALTSTPHSKFHLNLLLSMQRTGFLSFVTRGGLHPPDPATLSTYVPPPLTSANVAKQRLWVGLKYSNNEPVLKHMKVISKPTRPVTLKLEDLERIARGWDAGGRMMQRGLNLGECMFVSTPKGVMEIREAVERKMGGLLLCRVSP</sequence>
<protein>
    <submittedName>
        <fullName evidence="4">Ribosomal protein S8</fullName>
    </submittedName>
</protein>